<evidence type="ECO:0000313" key="1">
    <source>
        <dbReference type="EMBL" id="SFT35074.1"/>
    </source>
</evidence>
<proteinExistence type="predicted"/>
<dbReference type="Proteomes" id="UP000199594">
    <property type="component" value="Unassembled WGS sequence"/>
</dbReference>
<dbReference type="RefSeq" id="WP_281245162.1">
    <property type="nucleotide sequence ID" value="NZ_FPAQ01000002.1"/>
</dbReference>
<gene>
    <name evidence="1" type="ORF">SAMN04487956_1029</name>
</gene>
<organism evidence="1 2">
    <name type="scientific">Halomonas saccharevitans</name>
    <dbReference type="NCBI Taxonomy" id="416872"/>
    <lineage>
        <taxon>Bacteria</taxon>
        <taxon>Pseudomonadati</taxon>
        <taxon>Pseudomonadota</taxon>
        <taxon>Gammaproteobacteria</taxon>
        <taxon>Oceanospirillales</taxon>
        <taxon>Halomonadaceae</taxon>
        <taxon>Halomonas</taxon>
    </lineage>
</organism>
<reference evidence="1 2" key="1">
    <citation type="submission" date="2016-10" db="EMBL/GenBank/DDBJ databases">
        <authorList>
            <person name="de Groot N.N."/>
        </authorList>
    </citation>
    <scope>NUCLEOTIDE SEQUENCE [LARGE SCALE GENOMIC DNA]</scope>
    <source>
        <strain evidence="1 2">CGMCC 1.6493</strain>
    </source>
</reference>
<evidence type="ECO:0000313" key="2">
    <source>
        <dbReference type="Proteomes" id="UP000199594"/>
    </source>
</evidence>
<dbReference type="EMBL" id="FPAQ01000002">
    <property type="protein sequence ID" value="SFT35074.1"/>
    <property type="molecule type" value="Genomic_DNA"/>
</dbReference>
<sequence>MTRFPGLQPLLPSPEFQVVTSTLRPNLFREILSRPCAAMS</sequence>
<accession>A0A1I6XBA6</accession>
<name>A0A1I6XBA6_9GAMM</name>
<protein>
    <submittedName>
        <fullName evidence="1">Uncharacterized protein</fullName>
    </submittedName>
</protein>
<dbReference type="AlphaFoldDB" id="A0A1I6XBA6"/>